<feature type="domain" description="PLAT" evidence="14">
    <location>
        <begin position="349"/>
        <end position="472"/>
    </location>
</feature>
<sequence length="1019" mass="114768">MYITFKKHGNHILSYQTPSVNTTVSTTPLPTTAEWITDFTDIVSKFSLRTADIPDDDMCYIFAGRPETIEECKFNASTQSFVVIHGWTVTGMFESWVPKLVSALYEREPTANVIVVDWLTRANQHYPTSAAYTKLVGRDVAKFVTWIQKELQLPWDKIHLLGYSLGAHVAGVAGDLTNHKISRITGMDPAGPTFEHADDQSTLSRDDAQFVDVLHTNTRGSPDRSIGIQRPVGHIDIYPNGGTFQPGCDIQNTLLGIALEGIKGLQNMDQLIKCSHERSIHLFIDSLLNTQQQSMAYRCNSKEAFNKGLCLNCRKNRCNKLGYNINKVRTTRSTKMFLKTRDMMPYKVFHYQVKMHFFSKDPLSFTEQPLKISLYGTNAEKEDIPFVMPVLNGNTTLSFLITTDVAIGDLMIVKLRWEKDSIISWSDFWGSSRFHIRKLRVKSGETQSKVIFSPKEGEFSYLVRGGEDSVFVKSREDTVSRKDKLAYNCIYSSAPQTQTSSQNGRHLKPLTAHIHCDMMVLDQNTVQHVTSLEEELADSIFGNFLEPLNDLFDHKGDSNQTVAKFSLRKPSHPDDDLCYIVPGKPDSLAACTFNSTSRTFLVIHGWTLSGMFESWVAKLVLALYEREQTANVIVVDWLTSAQNHYVVAAQKTKAVGQEIARFIDWLEETTNMPLENIHLIGYSLGAHVAGFAGSHATNKVGRITGLDPAGPDFEGEHAHRRLSPDDAYFVDVLHTFTRGSLGLSIGIQQPVGHVDIYPNGGSFQPGCNLRGALEKIANFGIFAITNAVKCEHERSVHLFIDSLLNKEDGAKAYRCGSSDTFDRGMCLSCRKNRCNTVGYDISKVRKARNVQMYTKTRASMPFRVYHYQLKIHFSSKVNRSEMEPSLTVSLYGTKGEAENLELKLKEKIATNRTHSFLLVTEKDIGDPLMLKFKWEETNSWSASSMLKMVSSWWSGDSDNGNMEVHKIRIRAGETQQKMVLCVKDPGAQSSTQEVTFVKCKDTWRTNSKQTPKRITLENR</sequence>
<evidence type="ECO:0000256" key="2">
    <source>
        <dbReference type="ARBA" id="ARBA00004613"/>
    </source>
</evidence>
<evidence type="ECO:0000256" key="4">
    <source>
        <dbReference type="ARBA" id="ARBA00022525"/>
    </source>
</evidence>
<evidence type="ECO:0000256" key="7">
    <source>
        <dbReference type="ARBA" id="ARBA00022801"/>
    </source>
</evidence>
<name>A0A6A4THC3_SCOMX</name>
<proteinExistence type="inferred from homology"/>
<keyword evidence="13" id="KW-0944">Nitration</keyword>
<organism evidence="15 16">
    <name type="scientific">Scophthalmus maximus</name>
    <name type="common">Turbot</name>
    <name type="synonym">Psetta maxima</name>
    <dbReference type="NCBI Taxonomy" id="52904"/>
    <lineage>
        <taxon>Eukaryota</taxon>
        <taxon>Metazoa</taxon>
        <taxon>Chordata</taxon>
        <taxon>Craniata</taxon>
        <taxon>Vertebrata</taxon>
        <taxon>Euteleostomi</taxon>
        <taxon>Actinopterygii</taxon>
        <taxon>Neopterygii</taxon>
        <taxon>Teleostei</taxon>
        <taxon>Neoteleostei</taxon>
        <taxon>Acanthomorphata</taxon>
        <taxon>Carangaria</taxon>
        <taxon>Pleuronectiformes</taxon>
        <taxon>Pleuronectoidei</taxon>
        <taxon>Scophthalmidae</taxon>
        <taxon>Scophthalmus</taxon>
    </lineage>
</organism>
<accession>A0A6A4THC3</accession>
<dbReference type="InterPro" id="IPR001024">
    <property type="entry name" value="PLAT/LH2_dom"/>
</dbReference>
<comment type="PTM">
    <text evidence="13">Tyrosine nitration after lipopolysaccharide (LPS) challenge down-regulates the lipase activity.</text>
</comment>
<dbReference type="PRINTS" id="PR00821">
    <property type="entry name" value="TAGLIPASE"/>
</dbReference>
<dbReference type="GO" id="GO:0034185">
    <property type="term" value="F:apolipoprotein binding"/>
    <property type="evidence" value="ECO:0007669"/>
    <property type="project" value="TreeGrafter"/>
</dbReference>
<dbReference type="InterPro" id="IPR002330">
    <property type="entry name" value="Lipo_Lipase"/>
</dbReference>
<comment type="subcellular location">
    <subcellularLocation>
        <location evidence="13">Cell membrane</location>
        <topology evidence="13">Peripheral membrane protein</topology>
        <orientation evidence="13">Extracellular side</orientation>
    </subcellularLocation>
    <subcellularLocation>
        <location evidence="2 13">Secreted</location>
    </subcellularLocation>
    <subcellularLocation>
        <location evidence="13">Secreted</location>
        <location evidence="13">Extracellular space</location>
        <location evidence="13">Extracellular matrix</location>
    </subcellularLocation>
    <text evidence="13">Newly synthesized LPL binds to cell surface heparan proteoglycans and is then released by heparanase. Subsequently, it becomes attached to heparan proteoglycan on endothelial cells. Locates to the plasma membrane of microvilli of hepatocytes with triglyceride-rich lipoproteins (TRL). Some of the bound LPL is then internalized and located inside non-coated endocytic vesicles.</text>
</comment>
<keyword evidence="8 13" id="KW-0442">Lipid degradation</keyword>
<dbReference type="GO" id="GO:0034361">
    <property type="term" value="C:very-low-density lipoprotein particle"/>
    <property type="evidence" value="ECO:0007669"/>
    <property type="project" value="UniProtKB-KW"/>
</dbReference>
<dbReference type="EMBL" id="VEVO01000005">
    <property type="protein sequence ID" value="KAF0042231.1"/>
    <property type="molecule type" value="Genomic_DNA"/>
</dbReference>
<feature type="domain" description="PLAT" evidence="14">
    <location>
        <begin position="865"/>
        <end position="1000"/>
    </location>
</feature>
<dbReference type="FunFam" id="2.60.60.20:FF:000010">
    <property type="entry name" value="hepatic triacylglycerol lipase"/>
    <property type="match status" value="1"/>
</dbReference>
<comment type="function">
    <text evidence="13">Key enzyme in triglyceride metabolism. Catalyzes the hydrolysis of triglycerides from circulating chylomicrons and very low density lipoproteins (VLDL), and thereby plays an important role in lipid clearance from the blood stream, lipid utilization and storage. Mediates margination of triglyceride-rich lipoprotein particles in capillaries. Recruited to its site of action on the luminal surface of vascular endothelium by binding to GPIHBP1 and cell surface heparan sulfate proteoglycans.</text>
</comment>
<reference evidence="15 16" key="1">
    <citation type="submission" date="2019-06" db="EMBL/GenBank/DDBJ databases">
        <title>Draft genomes of female and male turbot (Scophthalmus maximus).</title>
        <authorList>
            <person name="Xu H."/>
            <person name="Xu X.-W."/>
            <person name="Shao C."/>
            <person name="Chen S."/>
        </authorList>
    </citation>
    <scope>NUCLEOTIDE SEQUENCE [LARGE SCALE GENOMIC DNA]</scope>
    <source>
        <strain evidence="15">Ysfricsl-2016a</strain>
        <tissue evidence="15">Blood</tissue>
    </source>
</reference>
<keyword evidence="10" id="KW-0325">Glycoprotein</keyword>
<dbReference type="FunFam" id="2.60.60.20:FF:000024">
    <property type="entry name" value="Lipoprotein lipase"/>
    <property type="match status" value="1"/>
</dbReference>
<keyword evidence="13" id="KW-1015">Disulfide bond</keyword>
<dbReference type="Pfam" id="PF01477">
    <property type="entry name" value="PLAT"/>
    <property type="match status" value="2"/>
</dbReference>
<keyword evidence="7 13" id="KW-0378">Hydrolase</keyword>
<dbReference type="SMART" id="SM00308">
    <property type="entry name" value="LH2"/>
    <property type="match status" value="2"/>
</dbReference>
<dbReference type="GO" id="GO:0042627">
    <property type="term" value="C:chylomicron"/>
    <property type="evidence" value="ECO:0007669"/>
    <property type="project" value="UniProtKB-KW"/>
</dbReference>
<keyword evidence="13" id="KW-0850">VLDL</keyword>
<comment type="similarity">
    <text evidence="3 12">Belongs to the AB hydrolase superfamily. Lipase family.</text>
</comment>
<evidence type="ECO:0000256" key="9">
    <source>
        <dbReference type="ARBA" id="ARBA00023098"/>
    </source>
</evidence>
<dbReference type="GO" id="GO:0005886">
    <property type="term" value="C:plasma membrane"/>
    <property type="evidence" value="ECO:0007669"/>
    <property type="project" value="UniProtKB-SubCell"/>
</dbReference>
<evidence type="ECO:0000256" key="10">
    <source>
        <dbReference type="ARBA" id="ARBA00023180"/>
    </source>
</evidence>
<dbReference type="NCBIfam" id="TIGR03230">
    <property type="entry name" value="lipo_lipase"/>
    <property type="match status" value="1"/>
</dbReference>
<dbReference type="InterPro" id="IPR013818">
    <property type="entry name" value="Lipase"/>
</dbReference>
<gene>
    <name evidence="15" type="ORF">F2P81_005763</name>
</gene>
<dbReference type="PRINTS" id="PR00822">
    <property type="entry name" value="LIPOLIPASE"/>
</dbReference>
<dbReference type="InterPro" id="IPR036392">
    <property type="entry name" value="PLAT/LH2_dom_sf"/>
</dbReference>
<dbReference type="Gene3D" id="2.60.60.20">
    <property type="entry name" value="PLAT/LH2 domain"/>
    <property type="match status" value="2"/>
</dbReference>
<evidence type="ECO:0000256" key="5">
    <source>
        <dbReference type="ARBA" id="ARBA00022674"/>
    </source>
</evidence>
<evidence type="ECO:0000256" key="3">
    <source>
        <dbReference type="ARBA" id="ARBA00010701"/>
    </source>
</evidence>
<dbReference type="CDD" id="cd00707">
    <property type="entry name" value="Pancreat_lipase_like"/>
    <property type="match status" value="2"/>
</dbReference>
<dbReference type="SUPFAM" id="SSF49723">
    <property type="entry name" value="Lipase/lipooxygenase domain (PLAT/LH2 domain)"/>
    <property type="match status" value="2"/>
</dbReference>
<dbReference type="Pfam" id="PF00151">
    <property type="entry name" value="Lipase"/>
    <property type="match status" value="2"/>
</dbReference>
<dbReference type="InterPro" id="IPR029058">
    <property type="entry name" value="AB_hydrolase_fold"/>
</dbReference>
<keyword evidence="6" id="KW-0732">Signal</keyword>
<evidence type="ECO:0000256" key="11">
    <source>
        <dbReference type="PROSITE-ProRule" id="PRU00152"/>
    </source>
</evidence>
<dbReference type="GO" id="GO:0004465">
    <property type="term" value="F:lipoprotein lipase activity"/>
    <property type="evidence" value="ECO:0007669"/>
    <property type="project" value="UniProtKB-UniRule"/>
</dbReference>
<protein>
    <recommendedName>
        <fullName evidence="13">Lipoprotein lipase</fullName>
        <shortName evidence="13">LPL</shortName>
        <ecNumber evidence="13">3.1.1.34</ecNumber>
    </recommendedName>
</protein>
<evidence type="ECO:0000259" key="14">
    <source>
        <dbReference type="PROSITE" id="PS50095"/>
    </source>
</evidence>
<keyword evidence="13" id="KW-0162">Chylomicron</keyword>
<dbReference type="Proteomes" id="UP000438429">
    <property type="component" value="Unassembled WGS sequence"/>
</dbReference>
<dbReference type="SUPFAM" id="SSF53474">
    <property type="entry name" value="alpha/beta-Hydrolases"/>
    <property type="match status" value="2"/>
</dbReference>
<evidence type="ECO:0000256" key="13">
    <source>
        <dbReference type="RuleBase" id="RU362020"/>
    </source>
</evidence>
<dbReference type="EC" id="3.1.1.34" evidence="13"/>
<dbReference type="GO" id="GO:0034372">
    <property type="term" value="P:very-low-density lipoprotein particle remodeling"/>
    <property type="evidence" value="ECO:0007669"/>
    <property type="project" value="TreeGrafter"/>
</dbReference>
<dbReference type="PANTHER" id="PTHR11610">
    <property type="entry name" value="LIPASE"/>
    <property type="match status" value="1"/>
</dbReference>
<keyword evidence="9 13" id="KW-0443">Lipid metabolism</keyword>
<dbReference type="PANTHER" id="PTHR11610:SF146">
    <property type="entry name" value="LIPOPROTEIN LIPASE-LIKE"/>
    <property type="match status" value="1"/>
</dbReference>
<comment type="subunit">
    <text evidence="13">Homodimer. Interacts with APOC2; the interaction activates LPL activity in the presence of lipids.</text>
</comment>
<comment type="caution">
    <text evidence="11">Lacks conserved residue(s) required for the propagation of feature annotation.</text>
</comment>
<comment type="catalytic activity">
    <reaction evidence="1">
        <text>a triacylglycerol + H2O = a diacylglycerol + a fatty acid + H(+)</text>
        <dbReference type="Rhea" id="RHEA:12044"/>
        <dbReference type="ChEBI" id="CHEBI:15377"/>
        <dbReference type="ChEBI" id="CHEBI:15378"/>
        <dbReference type="ChEBI" id="CHEBI:17855"/>
        <dbReference type="ChEBI" id="CHEBI:18035"/>
        <dbReference type="ChEBI" id="CHEBI:28868"/>
        <dbReference type="EC" id="3.1.1.3"/>
    </reaction>
</comment>
<evidence type="ECO:0000256" key="6">
    <source>
        <dbReference type="ARBA" id="ARBA00022729"/>
    </source>
</evidence>
<dbReference type="GO" id="GO:0019433">
    <property type="term" value="P:triglyceride catabolic process"/>
    <property type="evidence" value="ECO:0007669"/>
    <property type="project" value="UniProtKB-UniRule"/>
</dbReference>
<keyword evidence="13" id="KW-1003">Cell membrane</keyword>
<dbReference type="GO" id="GO:0008201">
    <property type="term" value="F:heparin binding"/>
    <property type="evidence" value="ECO:0007669"/>
    <property type="project" value="UniProtKB-UniRule"/>
</dbReference>
<dbReference type="PROSITE" id="PS50095">
    <property type="entry name" value="PLAT"/>
    <property type="match status" value="2"/>
</dbReference>
<dbReference type="Gene3D" id="3.40.50.1820">
    <property type="entry name" value="alpha/beta hydrolase"/>
    <property type="match status" value="2"/>
</dbReference>
<dbReference type="InterPro" id="IPR000734">
    <property type="entry name" value="TAG_lipase"/>
</dbReference>
<dbReference type="InterPro" id="IPR033906">
    <property type="entry name" value="Lipase_N"/>
</dbReference>
<keyword evidence="5 13" id="KW-0358">Heparin-binding</keyword>
<keyword evidence="4 13" id="KW-0964">Secreted</keyword>
<dbReference type="CDD" id="cd01758">
    <property type="entry name" value="PLAT_LPL"/>
    <property type="match status" value="1"/>
</dbReference>
<evidence type="ECO:0000256" key="12">
    <source>
        <dbReference type="RuleBase" id="RU004262"/>
    </source>
</evidence>
<keyword evidence="13" id="KW-0472">Membrane</keyword>
<evidence type="ECO:0000256" key="1">
    <source>
        <dbReference type="ARBA" id="ARBA00001024"/>
    </source>
</evidence>
<dbReference type="AlphaFoldDB" id="A0A6A4THC3"/>
<comment type="catalytic activity">
    <reaction evidence="13">
        <text>a triacylglycerol + H2O = a diacylglycerol + a fatty acid + H(+)</text>
        <dbReference type="Rhea" id="RHEA:12044"/>
        <dbReference type="ChEBI" id="CHEBI:15377"/>
        <dbReference type="ChEBI" id="CHEBI:15378"/>
        <dbReference type="ChEBI" id="CHEBI:17855"/>
        <dbReference type="ChEBI" id="CHEBI:18035"/>
        <dbReference type="ChEBI" id="CHEBI:28868"/>
        <dbReference type="EC" id="3.1.1.34"/>
    </reaction>
</comment>
<comment type="caution">
    <text evidence="15">The sequence shown here is derived from an EMBL/GenBank/DDBJ whole genome shotgun (WGS) entry which is preliminary data.</text>
</comment>
<evidence type="ECO:0000256" key="8">
    <source>
        <dbReference type="ARBA" id="ARBA00022963"/>
    </source>
</evidence>
<evidence type="ECO:0000313" key="15">
    <source>
        <dbReference type="EMBL" id="KAF0042231.1"/>
    </source>
</evidence>
<evidence type="ECO:0000313" key="16">
    <source>
        <dbReference type="Proteomes" id="UP000438429"/>
    </source>
</evidence>
<dbReference type="FunFam" id="3.40.50.1820:FF:000031">
    <property type="entry name" value="Lipoprotein lipase"/>
    <property type="match status" value="2"/>
</dbReference>